<sequence length="346" mass="37338">MPVTVVVGGQYGSEGKGKVSAYVTRTSGAAAVVRVGGPNSGHSAVNDQGELITLRQLPAGAVSSDVQMVLPAGSLIDLHILQSEIARLKVRPDRLRIDGNASIITSEHINREADLALMSSIGSTASGTGAALMERLSRTPAHRLARDVKELQNFIEKDSAAYLRGLLDRNARVVIEGTQGFALSIWHSHEFPYATSRDTTAAGFVSEAGLAPHDVDDVVLVLRTFPIRVGGNSGPLPNEISWPELAREAHLPPDFVELTSATHRVRRVGRFDPGIVKRAINSNRPHRVVMNHMDYVDPTSAKDGPTMRSQEFLIQVEHEVGRRVDLLGFGPASLEARSNLNLRHAG</sequence>
<comment type="cofactor">
    <cofactor evidence="7">
        <name>Mg(2+)</name>
        <dbReference type="ChEBI" id="CHEBI:18420"/>
    </cofactor>
    <text evidence="7">Binds 1 Mg(2+) ion per subunit.</text>
</comment>
<evidence type="ECO:0000313" key="8">
    <source>
        <dbReference type="EMBL" id="SDA51703.1"/>
    </source>
</evidence>
<comment type="subcellular location">
    <subcellularLocation>
        <location evidence="7">Cytoplasm</location>
    </subcellularLocation>
</comment>
<dbReference type="Gene3D" id="3.90.170.10">
    <property type="entry name" value="Adenylosuccinate Synthetase, subunit A, domain 3"/>
    <property type="match status" value="1"/>
</dbReference>
<feature type="binding site" description="in other chain" evidence="7">
    <location>
        <position position="264"/>
    </location>
    <ligand>
        <name>IMP</name>
        <dbReference type="ChEBI" id="CHEBI:58053"/>
        <note>ligand shared between dimeric partners</note>
    </ligand>
</feature>
<dbReference type="Proteomes" id="UP000198588">
    <property type="component" value="Unassembled WGS sequence"/>
</dbReference>
<accession>A0A1G5W0U8</accession>
<keyword evidence="3 7" id="KW-0547">Nucleotide-binding</keyword>
<organism evidence="8 9">
    <name type="scientific">Mesorhizobium qingshengii</name>
    <dbReference type="NCBI Taxonomy" id="1165689"/>
    <lineage>
        <taxon>Bacteria</taxon>
        <taxon>Pseudomonadati</taxon>
        <taxon>Pseudomonadota</taxon>
        <taxon>Alphaproteobacteria</taxon>
        <taxon>Hyphomicrobiales</taxon>
        <taxon>Phyllobacteriaceae</taxon>
        <taxon>Mesorhizobium</taxon>
    </lineage>
</organism>
<evidence type="ECO:0000256" key="3">
    <source>
        <dbReference type="ARBA" id="ARBA00022741"/>
    </source>
</evidence>
<feature type="binding site" evidence="7">
    <location>
        <position position="266"/>
    </location>
    <ligand>
        <name>GTP</name>
        <dbReference type="ChEBI" id="CHEBI:37565"/>
    </ligand>
</feature>
<reference evidence="8 9" key="1">
    <citation type="submission" date="2016-10" db="EMBL/GenBank/DDBJ databases">
        <authorList>
            <person name="de Groot N.N."/>
        </authorList>
    </citation>
    <scope>NUCLEOTIDE SEQUENCE [LARGE SCALE GENOMIC DNA]</scope>
    <source>
        <strain evidence="8 9">CGMCC 1.12097</strain>
    </source>
</reference>
<comment type="function">
    <text evidence="7">Plays an important role in the de novo pathway of purine nucleotide biosynthesis. Catalyzes the first committed step in the biosynthesis of AMP from IMP.</text>
</comment>
<evidence type="ECO:0000313" key="9">
    <source>
        <dbReference type="Proteomes" id="UP000198588"/>
    </source>
</evidence>
<dbReference type="GO" id="GO:0044208">
    <property type="term" value="P:'de novo' AMP biosynthetic process"/>
    <property type="evidence" value="ECO:0007669"/>
    <property type="project" value="UniProtKB-UniRule"/>
</dbReference>
<dbReference type="EMBL" id="FMXM01000003">
    <property type="protein sequence ID" value="SDA51703.1"/>
    <property type="molecule type" value="Genomic_DNA"/>
</dbReference>
<feature type="binding site" evidence="7">
    <location>
        <position position="138"/>
    </location>
    <ligand>
        <name>IMP</name>
        <dbReference type="ChEBI" id="CHEBI:58053"/>
        <note>ligand shared between dimeric partners</note>
    </ligand>
</feature>
<protein>
    <recommendedName>
        <fullName evidence="7">Adenylosuccinate synthetase</fullName>
        <shortName evidence="7">AMPSase</shortName>
        <shortName evidence="7">AdSS</shortName>
        <ecNumber evidence="7">6.3.4.4</ecNumber>
    </recommendedName>
    <alternativeName>
        <fullName evidence="7">IMP--aspartate ligase</fullName>
    </alternativeName>
</protein>
<dbReference type="InterPro" id="IPR001114">
    <property type="entry name" value="Adenylosuccinate_synthetase"/>
</dbReference>
<feature type="binding site" description="in other chain" evidence="7">
    <location>
        <position position="195"/>
    </location>
    <ligand>
        <name>IMP</name>
        <dbReference type="ChEBI" id="CHEBI:58053"/>
        <note>ligand shared between dimeric partners</note>
    </ligand>
</feature>
<dbReference type="GO" id="GO:0005737">
    <property type="term" value="C:cytoplasm"/>
    <property type="evidence" value="ECO:0007669"/>
    <property type="project" value="UniProtKB-SubCell"/>
</dbReference>
<feature type="active site" description="Proton donor" evidence="7">
    <location>
        <position position="42"/>
    </location>
</feature>
<dbReference type="AlphaFoldDB" id="A0A1G5W0U8"/>
<proteinExistence type="inferred from homology"/>
<comment type="similarity">
    <text evidence="7">Belongs to the adenylosuccinate synthetase family.</text>
</comment>
<comment type="subunit">
    <text evidence="7">Homodimer.</text>
</comment>
<keyword evidence="1 7" id="KW-0436">Ligase</keyword>
<dbReference type="RefSeq" id="WP_091575924.1">
    <property type="nucleotide sequence ID" value="NZ_FMXM01000003.1"/>
</dbReference>
<dbReference type="Gene3D" id="3.40.440.10">
    <property type="entry name" value="Adenylosuccinate Synthetase, subunit A, domain 1"/>
    <property type="match status" value="2"/>
</dbReference>
<dbReference type="OrthoDB" id="5524039at2"/>
<dbReference type="PANTHER" id="PTHR11846">
    <property type="entry name" value="ADENYLOSUCCINATE SYNTHETASE"/>
    <property type="match status" value="1"/>
</dbReference>
<feature type="binding site" evidence="7">
    <location>
        <begin position="260"/>
        <end position="266"/>
    </location>
    <ligand>
        <name>substrate</name>
    </ligand>
</feature>
<dbReference type="HAMAP" id="MF_00011">
    <property type="entry name" value="Adenylosucc_synth"/>
    <property type="match status" value="1"/>
</dbReference>
<feature type="binding site" description="in other chain" evidence="7">
    <location>
        <position position="179"/>
    </location>
    <ligand>
        <name>IMP</name>
        <dbReference type="ChEBI" id="CHEBI:58053"/>
        <note>ligand shared between dimeric partners</note>
    </ligand>
</feature>
<evidence type="ECO:0000256" key="7">
    <source>
        <dbReference type="HAMAP-Rule" id="MF_00011"/>
    </source>
</evidence>
<evidence type="ECO:0000256" key="5">
    <source>
        <dbReference type="ARBA" id="ARBA00022842"/>
    </source>
</evidence>
<dbReference type="SMART" id="SM00788">
    <property type="entry name" value="Adenylsucc_synt"/>
    <property type="match status" value="1"/>
</dbReference>
<evidence type="ECO:0000256" key="6">
    <source>
        <dbReference type="ARBA" id="ARBA00023134"/>
    </source>
</evidence>
<feature type="binding site" evidence="7">
    <location>
        <begin position="292"/>
        <end position="294"/>
    </location>
    <ligand>
        <name>GTP</name>
        <dbReference type="ChEBI" id="CHEBI:37565"/>
    </ligand>
</feature>
<dbReference type="GO" id="GO:0004019">
    <property type="term" value="F:adenylosuccinate synthase activity"/>
    <property type="evidence" value="ECO:0007669"/>
    <property type="project" value="UniProtKB-UniRule"/>
</dbReference>
<comment type="catalytic activity">
    <reaction evidence="7">
        <text>IMP + L-aspartate + GTP = N(6)-(1,2-dicarboxyethyl)-AMP + GDP + phosphate + 2 H(+)</text>
        <dbReference type="Rhea" id="RHEA:15753"/>
        <dbReference type="ChEBI" id="CHEBI:15378"/>
        <dbReference type="ChEBI" id="CHEBI:29991"/>
        <dbReference type="ChEBI" id="CHEBI:37565"/>
        <dbReference type="ChEBI" id="CHEBI:43474"/>
        <dbReference type="ChEBI" id="CHEBI:57567"/>
        <dbReference type="ChEBI" id="CHEBI:58053"/>
        <dbReference type="ChEBI" id="CHEBI:58189"/>
        <dbReference type="EC" id="6.3.4.4"/>
    </reaction>
</comment>
<evidence type="ECO:0000256" key="4">
    <source>
        <dbReference type="ARBA" id="ARBA00022755"/>
    </source>
</evidence>
<keyword evidence="7" id="KW-0963">Cytoplasm</keyword>
<name>A0A1G5W0U8_9HYPH</name>
<dbReference type="GO" id="GO:0046040">
    <property type="term" value="P:IMP metabolic process"/>
    <property type="evidence" value="ECO:0007669"/>
    <property type="project" value="TreeGrafter"/>
</dbReference>
<keyword evidence="4 7" id="KW-0658">Purine biosynthesis</keyword>
<dbReference type="EC" id="6.3.4.4" evidence="7"/>
<dbReference type="STRING" id="1165689.SAMN02927914_01029"/>
<evidence type="ECO:0000256" key="1">
    <source>
        <dbReference type="ARBA" id="ARBA00022598"/>
    </source>
</evidence>
<dbReference type="GO" id="GO:0000287">
    <property type="term" value="F:magnesium ion binding"/>
    <property type="evidence" value="ECO:0007669"/>
    <property type="project" value="UniProtKB-UniRule"/>
</dbReference>
<dbReference type="InterPro" id="IPR027417">
    <property type="entry name" value="P-loop_NTPase"/>
</dbReference>
<dbReference type="Pfam" id="PF00709">
    <property type="entry name" value="Adenylsucc_synt"/>
    <property type="match status" value="2"/>
</dbReference>
<dbReference type="GO" id="GO:0005525">
    <property type="term" value="F:GTP binding"/>
    <property type="evidence" value="ECO:0007669"/>
    <property type="project" value="UniProtKB-UniRule"/>
</dbReference>
<keyword evidence="5 7" id="KW-0460">Magnesium</keyword>
<dbReference type="UniPathway" id="UPA00075">
    <property type="reaction ID" value="UER00335"/>
</dbReference>
<evidence type="ECO:0000256" key="2">
    <source>
        <dbReference type="ARBA" id="ARBA00022723"/>
    </source>
</evidence>
<keyword evidence="2 7" id="KW-0479">Metal-binding</keyword>
<feature type="binding site" description="in other chain" evidence="7">
    <location>
        <begin position="39"/>
        <end position="42"/>
    </location>
    <ligand>
        <name>IMP</name>
        <dbReference type="ChEBI" id="CHEBI:58053"/>
        <note>ligand shared between dimeric partners</note>
    </ligand>
</feature>
<dbReference type="InterPro" id="IPR042111">
    <property type="entry name" value="Adenylosuccinate_synth_dom3"/>
</dbReference>
<feature type="binding site" evidence="7">
    <location>
        <begin position="41"/>
        <end position="43"/>
    </location>
    <ligand>
        <name>GTP</name>
        <dbReference type="ChEBI" id="CHEBI:37565"/>
    </ligand>
</feature>
<keyword evidence="6 7" id="KW-0342">GTP-binding</keyword>
<comment type="caution">
    <text evidence="7">Lacks conserved residue(s) required for the propagation of feature annotation.</text>
</comment>
<gene>
    <name evidence="7" type="primary">purA</name>
    <name evidence="8" type="ORF">SAMN02927914_01029</name>
</gene>
<feature type="binding site" description="in other chain" evidence="7">
    <location>
        <position position="124"/>
    </location>
    <ligand>
        <name>IMP</name>
        <dbReference type="ChEBI" id="CHEBI:58053"/>
        <note>ligand shared between dimeric partners</note>
    </ligand>
</feature>
<comment type="pathway">
    <text evidence="7">Purine metabolism; AMP biosynthesis via de novo pathway; AMP from IMP: step 1/2.</text>
</comment>
<feature type="binding site" evidence="7">
    <location>
        <position position="41"/>
    </location>
    <ligand>
        <name>Mg(2+)</name>
        <dbReference type="ChEBI" id="CHEBI:18420"/>
    </ligand>
</feature>
<dbReference type="PANTHER" id="PTHR11846:SF0">
    <property type="entry name" value="ADENYLOSUCCINATE SYNTHETASE"/>
    <property type="match status" value="1"/>
</dbReference>
<dbReference type="InterPro" id="IPR042109">
    <property type="entry name" value="Adenylosuccinate_synth_dom1"/>
</dbReference>
<dbReference type="SUPFAM" id="SSF52540">
    <property type="entry name" value="P-loop containing nucleoside triphosphate hydrolases"/>
    <property type="match status" value="1"/>
</dbReference>